<evidence type="ECO:0000313" key="11">
    <source>
        <dbReference type="Proteomes" id="UP001597601"/>
    </source>
</evidence>
<accession>A0ABW5XU59</accession>
<evidence type="ECO:0000256" key="1">
    <source>
        <dbReference type="ARBA" id="ARBA00022490"/>
    </source>
</evidence>
<organism evidence="10 11">
    <name type="scientific">Mucilaginibacter antarcticus</name>
    <dbReference type="NCBI Taxonomy" id="1855725"/>
    <lineage>
        <taxon>Bacteria</taxon>
        <taxon>Pseudomonadati</taxon>
        <taxon>Bacteroidota</taxon>
        <taxon>Sphingobacteriia</taxon>
        <taxon>Sphingobacteriales</taxon>
        <taxon>Sphingobacteriaceae</taxon>
        <taxon>Mucilaginibacter</taxon>
    </lineage>
</organism>
<comment type="caution">
    <text evidence="10">The sequence shown here is derived from an EMBL/GenBank/DDBJ whole genome shotgun (WGS) entry which is preliminary data.</text>
</comment>
<dbReference type="RefSeq" id="WP_377129881.1">
    <property type="nucleotide sequence ID" value="NZ_JBHUON010000024.1"/>
</dbReference>
<keyword evidence="5 8" id="KW-0460">Magnesium</keyword>
<comment type="domain">
    <text evidence="8">The N-terminal domain determines nucleotide recognition and specific binding, while the C-terminal domain determines the specific binding to the target protein.</text>
</comment>
<dbReference type="Pfam" id="PF12804">
    <property type="entry name" value="NTP_transf_3"/>
    <property type="match status" value="1"/>
</dbReference>
<dbReference type="HAMAP" id="MF_00316">
    <property type="entry name" value="MobA"/>
    <property type="match status" value="1"/>
</dbReference>
<dbReference type="PANTHER" id="PTHR19136">
    <property type="entry name" value="MOLYBDENUM COFACTOR GUANYLYLTRANSFERASE"/>
    <property type="match status" value="1"/>
</dbReference>
<feature type="binding site" evidence="8">
    <location>
        <position position="285"/>
    </location>
    <ligand>
        <name>GTP</name>
        <dbReference type="ChEBI" id="CHEBI:37565"/>
    </ligand>
</feature>
<keyword evidence="2 8" id="KW-0808">Transferase</keyword>
<dbReference type="EMBL" id="JBHUON010000024">
    <property type="protein sequence ID" value="MFD2866338.1"/>
    <property type="molecule type" value="Genomic_DNA"/>
</dbReference>
<dbReference type="PANTHER" id="PTHR19136:SF81">
    <property type="entry name" value="MOLYBDENUM COFACTOR GUANYLYLTRANSFERASE"/>
    <property type="match status" value="1"/>
</dbReference>
<dbReference type="Gene3D" id="3.90.550.10">
    <property type="entry name" value="Spore Coat Polysaccharide Biosynthesis Protein SpsA, Chain A"/>
    <property type="match status" value="1"/>
</dbReference>
<dbReference type="Gene3D" id="3.40.50.300">
    <property type="entry name" value="P-loop containing nucleotide triphosphate hydrolases"/>
    <property type="match status" value="1"/>
</dbReference>
<comment type="similarity">
    <text evidence="8">Belongs to the MobA family.</text>
</comment>
<gene>
    <name evidence="8" type="primary">mobA</name>
    <name evidence="10" type="ORF">ACFSYC_16700</name>
</gene>
<evidence type="ECO:0000256" key="7">
    <source>
        <dbReference type="ARBA" id="ARBA00023150"/>
    </source>
</evidence>
<dbReference type="InterPro" id="IPR025877">
    <property type="entry name" value="MobA-like_NTP_Trfase"/>
</dbReference>
<evidence type="ECO:0000256" key="3">
    <source>
        <dbReference type="ARBA" id="ARBA00022723"/>
    </source>
</evidence>
<feature type="binding site" evidence="8">
    <location>
        <begin position="198"/>
        <end position="200"/>
    </location>
    <ligand>
        <name>GTP</name>
        <dbReference type="ChEBI" id="CHEBI:37565"/>
    </ligand>
</feature>
<dbReference type="InterPro" id="IPR027417">
    <property type="entry name" value="P-loop_NTPase"/>
</dbReference>
<feature type="binding site" evidence="8">
    <location>
        <position position="285"/>
    </location>
    <ligand>
        <name>Mg(2+)</name>
        <dbReference type="ChEBI" id="CHEBI:18420"/>
    </ligand>
</feature>
<protein>
    <recommendedName>
        <fullName evidence="8">Probable molybdenum cofactor guanylyltransferase</fullName>
        <shortName evidence="8">MoCo guanylyltransferase</shortName>
        <ecNumber evidence="8">2.7.7.77</ecNumber>
    </recommendedName>
    <alternativeName>
        <fullName evidence="8">GTP:molybdopterin guanylyltransferase</fullName>
    </alternativeName>
    <alternativeName>
        <fullName evidence="8">Mo-MPT guanylyltransferase</fullName>
    </alternativeName>
    <alternativeName>
        <fullName evidence="8">Molybdopterin guanylyltransferase</fullName>
    </alternativeName>
    <alternativeName>
        <fullName evidence="8">Molybdopterin-guanine dinucleotide synthase</fullName>
        <shortName evidence="8">MGD synthase</shortName>
    </alternativeName>
</protein>
<keyword evidence="4 8" id="KW-0547">Nucleotide-binding</keyword>
<feature type="binding site" evidence="8">
    <location>
        <position position="210"/>
    </location>
    <ligand>
        <name>GTP</name>
        <dbReference type="ChEBI" id="CHEBI:37565"/>
    </ligand>
</feature>
<sequence length="387" mass="42845">MTSKEHKKHSKLTRPATGNFGRNEWAIVGAPCDDIKLLAERIISALSPKYKCAYADAAHDDEAGQPAGRLASGAVLEYTNHTDFHQFNTSKGQNRTDILQQFANADLVLANGNHHTAKAQVVVIQQSKKASLQKRVAQLTNVALFLLADADDVFDFVKEAIPNWQQIPIYRIEDTDKIINFLQTKMQQVKPALNGLVLAGGKSIRMGQDKGAFKWHGKEQRYYLADLLKQHCDEVFISCRSEQLSEIAVGYNTLPDTFIDLGPYGAILSAFRAQPDSAWLVVACDLPLLDAQTLSHLIANRDTSAIATTYKSDFDGFPEPLITIWEPKSYAVLLAFLAQGYSCPRKVLINSETTILEPLNAGVLTNVNTPEDFEKIKLQIQKITAST</sequence>
<evidence type="ECO:0000256" key="5">
    <source>
        <dbReference type="ARBA" id="ARBA00022842"/>
    </source>
</evidence>
<comment type="cofactor">
    <cofactor evidence="8">
        <name>Mg(2+)</name>
        <dbReference type="ChEBI" id="CHEBI:18420"/>
    </cofactor>
</comment>
<dbReference type="Proteomes" id="UP001597601">
    <property type="component" value="Unassembled WGS sequence"/>
</dbReference>
<evidence type="ECO:0000256" key="4">
    <source>
        <dbReference type="ARBA" id="ARBA00022741"/>
    </source>
</evidence>
<feature type="domain" description="MobA-like NTP transferase" evidence="9">
    <location>
        <begin position="195"/>
        <end position="339"/>
    </location>
</feature>
<dbReference type="InterPro" id="IPR029044">
    <property type="entry name" value="Nucleotide-diphossugar_trans"/>
</dbReference>
<name>A0ABW5XU59_9SPHI</name>
<dbReference type="InterPro" id="IPR013482">
    <property type="entry name" value="Molybde_CF_guanTrfase"/>
</dbReference>
<evidence type="ECO:0000313" key="10">
    <source>
        <dbReference type="EMBL" id="MFD2866338.1"/>
    </source>
</evidence>
<evidence type="ECO:0000256" key="8">
    <source>
        <dbReference type="HAMAP-Rule" id="MF_00316"/>
    </source>
</evidence>
<dbReference type="GO" id="GO:0016740">
    <property type="term" value="F:transferase activity"/>
    <property type="evidence" value="ECO:0007669"/>
    <property type="project" value="UniProtKB-KW"/>
</dbReference>
<comment type="subcellular location">
    <subcellularLocation>
        <location evidence="8">Cytoplasm</location>
    </subcellularLocation>
</comment>
<dbReference type="SUPFAM" id="SSF53448">
    <property type="entry name" value="Nucleotide-diphospho-sugar transferases"/>
    <property type="match status" value="1"/>
</dbReference>
<keyword evidence="6 8" id="KW-0342">GTP-binding</keyword>
<comment type="catalytic activity">
    <reaction evidence="8">
        <text>Mo-molybdopterin + GTP + H(+) = Mo-molybdopterin guanine dinucleotide + diphosphate</text>
        <dbReference type="Rhea" id="RHEA:34243"/>
        <dbReference type="ChEBI" id="CHEBI:15378"/>
        <dbReference type="ChEBI" id="CHEBI:33019"/>
        <dbReference type="ChEBI" id="CHEBI:37565"/>
        <dbReference type="ChEBI" id="CHEBI:71302"/>
        <dbReference type="ChEBI" id="CHEBI:71310"/>
        <dbReference type="EC" id="2.7.7.77"/>
    </reaction>
</comment>
<comment type="caution">
    <text evidence="8">Lacks conserved residue(s) required for the propagation of feature annotation.</text>
</comment>
<evidence type="ECO:0000259" key="9">
    <source>
        <dbReference type="Pfam" id="PF12804"/>
    </source>
</evidence>
<dbReference type="CDD" id="cd02503">
    <property type="entry name" value="MobA"/>
    <property type="match status" value="1"/>
</dbReference>
<comment type="function">
    <text evidence="8">Transfers a GMP moiety from GTP to Mo-molybdopterin (Mo-MPT) cofactor (Moco or molybdenum cofactor) to form Mo-molybdopterin guanine dinucleotide (Mo-MGD) cofactor.</text>
</comment>
<reference evidence="11" key="1">
    <citation type="journal article" date="2019" name="Int. J. Syst. Evol. Microbiol.">
        <title>The Global Catalogue of Microorganisms (GCM) 10K type strain sequencing project: providing services to taxonomists for standard genome sequencing and annotation.</title>
        <authorList>
            <consortium name="The Broad Institute Genomics Platform"/>
            <consortium name="The Broad Institute Genome Sequencing Center for Infectious Disease"/>
            <person name="Wu L."/>
            <person name="Ma J."/>
        </authorList>
    </citation>
    <scope>NUCLEOTIDE SEQUENCE [LARGE SCALE GENOMIC DNA]</scope>
    <source>
        <strain evidence="11">KCTC 52232</strain>
    </source>
</reference>
<evidence type="ECO:0000256" key="6">
    <source>
        <dbReference type="ARBA" id="ARBA00023134"/>
    </source>
</evidence>
<dbReference type="EC" id="2.7.7.77" evidence="8"/>
<keyword evidence="3 8" id="KW-0479">Metal-binding</keyword>
<proteinExistence type="inferred from homology"/>
<keyword evidence="7 8" id="KW-0501">Molybdenum cofactor biosynthesis</keyword>
<evidence type="ECO:0000256" key="2">
    <source>
        <dbReference type="ARBA" id="ARBA00022679"/>
    </source>
</evidence>
<keyword evidence="1 8" id="KW-0963">Cytoplasm</keyword>
<keyword evidence="11" id="KW-1185">Reference proteome</keyword>
<feature type="binding site" evidence="8">
    <location>
        <position position="256"/>
    </location>
    <ligand>
        <name>GTP</name>
        <dbReference type="ChEBI" id="CHEBI:37565"/>
    </ligand>
</feature>